<evidence type="ECO:0000256" key="12">
    <source>
        <dbReference type="ARBA" id="ARBA00033362"/>
    </source>
</evidence>
<evidence type="ECO:0000256" key="13">
    <source>
        <dbReference type="ARBA" id="ARBA00048491"/>
    </source>
</evidence>
<evidence type="ECO:0000256" key="9">
    <source>
        <dbReference type="ARBA" id="ARBA00023014"/>
    </source>
</evidence>
<dbReference type="RefSeq" id="WP_089015256.1">
    <property type="nucleotide sequence ID" value="NZ_LT607754.1"/>
</dbReference>
<dbReference type="Gene3D" id="2.102.10.10">
    <property type="entry name" value="Rieske [2Fe-2S] iron-sulphur domain"/>
    <property type="match status" value="1"/>
</dbReference>
<dbReference type="AlphaFoldDB" id="A0A1C5K102"/>
<evidence type="ECO:0000313" key="16">
    <source>
        <dbReference type="Proteomes" id="UP000198221"/>
    </source>
</evidence>
<comment type="function">
    <text evidence="1">Sialic acids are components of carbohydrate chains of glycoconjugates and are involved in cell-cell recognition and cell-pathogen interactions. Catalyzes the conversion of CMP-N-acetylneuraminic acid (CMP-Neu5Ac) into its hydroxylated derivative CMP-N-glycolylneuraminic acid (CMP-Neu5Gc), a sialic acid abundantly expressed at the surface of many cells.</text>
</comment>
<evidence type="ECO:0000256" key="5">
    <source>
        <dbReference type="ARBA" id="ARBA00015403"/>
    </source>
</evidence>
<dbReference type="InterPro" id="IPR036922">
    <property type="entry name" value="Rieske_2Fe-2S_sf"/>
</dbReference>
<evidence type="ECO:0000256" key="7">
    <source>
        <dbReference type="ARBA" id="ARBA00022723"/>
    </source>
</evidence>
<dbReference type="SUPFAM" id="SSF50022">
    <property type="entry name" value="ISP domain"/>
    <property type="match status" value="1"/>
</dbReference>
<evidence type="ECO:0000256" key="8">
    <source>
        <dbReference type="ARBA" id="ARBA00023004"/>
    </source>
</evidence>
<dbReference type="PROSITE" id="PS51296">
    <property type="entry name" value="RIESKE"/>
    <property type="match status" value="1"/>
</dbReference>
<dbReference type="Pfam" id="PF00355">
    <property type="entry name" value="Rieske"/>
    <property type="match status" value="1"/>
</dbReference>
<name>A0A1C5K102_9ACTN</name>
<evidence type="ECO:0000256" key="6">
    <source>
        <dbReference type="ARBA" id="ARBA00022714"/>
    </source>
</evidence>
<organism evidence="15 16">
    <name type="scientific">Micromonospora inositola</name>
    <dbReference type="NCBI Taxonomy" id="47865"/>
    <lineage>
        <taxon>Bacteria</taxon>
        <taxon>Bacillati</taxon>
        <taxon>Actinomycetota</taxon>
        <taxon>Actinomycetes</taxon>
        <taxon>Micromonosporales</taxon>
        <taxon>Micromonosporaceae</taxon>
        <taxon>Micromonospora</taxon>
    </lineage>
</organism>
<comment type="similarity">
    <text evidence="3">Belongs to the CMP-Neu5Ac hydroxylase family.</text>
</comment>
<dbReference type="GO" id="GO:0005737">
    <property type="term" value="C:cytoplasm"/>
    <property type="evidence" value="ECO:0007669"/>
    <property type="project" value="TreeGrafter"/>
</dbReference>
<proteinExistence type="inferred from homology"/>
<dbReference type="Proteomes" id="UP000198221">
    <property type="component" value="Chromosome I"/>
</dbReference>
<dbReference type="SUPFAM" id="SSF56281">
    <property type="entry name" value="Metallo-hydrolase/oxidoreductase"/>
    <property type="match status" value="1"/>
</dbReference>
<sequence length="521" mass="60009">MQITYLGHAGFCVETSQSIVVMDPWMSPTGAFDSAWFQFPCNHHLAALVQEKLQDTTKHRYLYISHEHKDHFDLPFLNSLPARDFTLIVPHYRRPAIRELLADYQCNGLIACHDGQEIPIAGGRVTLYLDDSELDRDSAILVTADGHSFLNMNDCKIHDRLPEIRQNAGDIDVFACQFSGATWHPTCYEYSEETYRRISRKKMMSKFEATAKAIEVVEPRMFLPSAGPAVFLDPLLSHLNFEEVNTFPRAPRFLSYLDKRLRRSHQAEIPDIMPGDVVDVATASLVHLAPDRVNEDNYESYMRAYVARYEGFFRARRYVDAPGGSDLVLKRLQGELERKLDAFTLRERIDRILYVGLLDRPRKLLRVDFCSGCVDPVDTIDEKDNYYSMSAPSWEIERVLDGRLSWEDFSLTFRMRLSREPDIYQTLVHGFLIMESEDLNHFCARLLDLEASTERIIVEAQGCRYSVNRFCPHQGADLAQGWIEEDRYLVCARHRWRFDLLDGGQADTSSHTIEAIGLEDS</sequence>
<evidence type="ECO:0000256" key="1">
    <source>
        <dbReference type="ARBA" id="ARBA00003414"/>
    </source>
</evidence>
<dbReference type="GO" id="GO:0046381">
    <property type="term" value="P:CMP-N-acetylneuraminate metabolic process"/>
    <property type="evidence" value="ECO:0007669"/>
    <property type="project" value="TreeGrafter"/>
</dbReference>
<dbReference type="GO" id="GO:0030338">
    <property type="term" value="F:CMP-N-acetylneuraminate monooxygenase activity"/>
    <property type="evidence" value="ECO:0007669"/>
    <property type="project" value="UniProtKB-EC"/>
</dbReference>
<dbReference type="UniPathway" id="UPA00628"/>
<dbReference type="PANTHER" id="PTHR46522:SF1">
    <property type="entry name" value="INACTIVE CYTIDINE MONOPHOSPHATE-N-ACETYLNEURAMINIC ACID HYDROXYLASE"/>
    <property type="match status" value="1"/>
</dbReference>
<dbReference type="Gene3D" id="3.60.15.10">
    <property type="entry name" value="Ribonuclease Z/Hydroxyacylglutathione hydrolase-like"/>
    <property type="match status" value="1"/>
</dbReference>
<dbReference type="PANTHER" id="PTHR46522">
    <property type="entry name" value="CYTIDINE MONOPHOSPHATE-N-ACETYLNEURAMINIC ACID HYDROXYLASE"/>
    <property type="match status" value="1"/>
</dbReference>
<keyword evidence="9" id="KW-0411">Iron-sulfur</keyword>
<evidence type="ECO:0000256" key="3">
    <source>
        <dbReference type="ARBA" id="ARBA00010303"/>
    </source>
</evidence>
<dbReference type="GO" id="GO:0051537">
    <property type="term" value="F:2 iron, 2 sulfur cluster binding"/>
    <property type="evidence" value="ECO:0007669"/>
    <property type="project" value="UniProtKB-KW"/>
</dbReference>
<feature type="domain" description="Rieske" evidence="14">
    <location>
        <begin position="430"/>
        <end position="521"/>
    </location>
</feature>
<comment type="catalytic activity">
    <reaction evidence="13">
        <text>CMP-N-acetyl-beta-neuraminate + 2 Fe(II)-[cytochrome b5] + O2 + 2 H(+) = CMP-N-glycoloyl-beta-neuraminate + 2 Fe(III)-[cytochrome b5] + H2O</text>
        <dbReference type="Rhea" id="RHEA:16145"/>
        <dbReference type="Rhea" id="RHEA-COMP:10438"/>
        <dbReference type="Rhea" id="RHEA-COMP:10439"/>
        <dbReference type="ChEBI" id="CHEBI:15377"/>
        <dbReference type="ChEBI" id="CHEBI:15378"/>
        <dbReference type="ChEBI" id="CHEBI:15379"/>
        <dbReference type="ChEBI" id="CHEBI:29033"/>
        <dbReference type="ChEBI" id="CHEBI:29034"/>
        <dbReference type="ChEBI" id="CHEBI:57812"/>
        <dbReference type="ChEBI" id="CHEBI:58376"/>
        <dbReference type="EC" id="1.14.18.2"/>
    </reaction>
</comment>
<keyword evidence="7" id="KW-0479">Metal-binding</keyword>
<evidence type="ECO:0000256" key="2">
    <source>
        <dbReference type="ARBA" id="ARBA00005141"/>
    </source>
</evidence>
<dbReference type="InterPro" id="IPR027033">
    <property type="entry name" value="Cnh"/>
</dbReference>
<evidence type="ECO:0000313" key="15">
    <source>
        <dbReference type="EMBL" id="SCG76418.1"/>
    </source>
</evidence>
<evidence type="ECO:0000256" key="4">
    <source>
        <dbReference type="ARBA" id="ARBA00011904"/>
    </source>
</evidence>
<comment type="pathway">
    <text evidence="2">Amino-sugar metabolism; N-acetylneuraminate metabolism.</text>
</comment>
<evidence type="ECO:0000259" key="14">
    <source>
        <dbReference type="PROSITE" id="PS51296"/>
    </source>
</evidence>
<keyword evidence="6" id="KW-0001">2Fe-2S</keyword>
<reference evidence="16" key="1">
    <citation type="submission" date="2016-06" db="EMBL/GenBank/DDBJ databases">
        <authorList>
            <person name="Varghese N."/>
            <person name="Submissions Spin"/>
        </authorList>
    </citation>
    <scope>NUCLEOTIDE SEQUENCE [LARGE SCALE GENOMIC DNA]</scope>
    <source>
        <strain evidence="16">DSM 43819</strain>
    </source>
</reference>
<keyword evidence="8" id="KW-0408">Iron</keyword>
<dbReference type="EMBL" id="LT607754">
    <property type="protein sequence ID" value="SCG76418.1"/>
    <property type="molecule type" value="Genomic_DNA"/>
</dbReference>
<dbReference type="OrthoDB" id="6988582at2"/>
<keyword evidence="16" id="KW-1185">Reference proteome</keyword>
<dbReference type="Pfam" id="PF13483">
    <property type="entry name" value="Lactamase_B_3"/>
    <property type="match status" value="1"/>
</dbReference>
<dbReference type="GO" id="GO:0006054">
    <property type="term" value="P:N-acetylneuraminate metabolic process"/>
    <property type="evidence" value="ECO:0007669"/>
    <property type="project" value="UniProtKB-UniPathway"/>
</dbReference>
<dbReference type="InterPro" id="IPR017941">
    <property type="entry name" value="Rieske_2Fe-2S"/>
</dbReference>
<gene>
    <name evidence="15" type="ORF">GA0070613_5992</name>
</gene>
<protein>
    <recommendedName>
        <fullName evidence="5">Cytidine monophosphate-N-acetylneuraminic acid hydroxylase</fullName>
        <ecNumber evidence="4">1.14.18.2</ecNumber>
    </recommendedName>
    <alternativeName>
        <fullName evidence="12">CMP-N-acetylneuraminate monooxygenase</fullName>
    </alternativeName>
    <alternativeName>
        <fullName evidence="11">CMP-Neu5Ac hydroxylase</fullName>
    </alternativeName>
    <alternativeName>
        <fullName evidence="10">CMP-NeuAc hydroxylase</fullName>
    </alternativeName>
</protein>
<dbReference type="InterPro" id="IPR036866">
    <property type="entry name" value="RibonucZ/Hydroxyglut_hydro"/>
</dbReference>
<accession>A0A1C5K102</accession>
<evidence type="ECO:0000256" key="11">
    <source>
        <dbReference type="ARBA" id="ARBA00030460"/>
    </source>
</evidence>
<dbReference type="EC" id="1.14.18.2" evidence="4"/>
<evidence type="ECO:0000256" key="10">
    <source>
        <dbReference type="ARBA" id="ARBA00029883"/>
    </source>
</evidence>
<dbReference type="GO" id="GO:0046872">
    <property type="term" value="F:metal ion binding"/>
    <property type="evidence" value="ECO:0007669"/>
    <property type="project" value="UniProtKB-KW"/>
</dbReference>